<dbReference type="AlphaFoldDB" id="A0A9P5Y041"/>
<reference evidence="1" key="1">
    <citation type="submission" date="2020-11" db="EMBL/GenBank/DDBJ databases">
        <authorList>
            <consortium name="DOE Joint Genome Institute"/>
            <person name="Ahrendt S."/>
            <person name="Riley R."/>
            <person name="Andreopoulos W."/>
            <person name="Labutti K."/>
            <person name="Pangilinan J."/>
            <person name="Ruiz-Duenas F.J."/>
            <person name="Barrasa J.M."/>
            <person name="Sanchez-Garcia M."/>
            <person name="Camarero S."/>
            <person name="Miyauchi S."/>
            <person name="Serrano A."/>
            <person name="Linde D."/>
            <person name="Babiker R."/>
            <person name="Drula E."/>
            <person name="Ayuso-Fernandez I."/>
            <person name="Pacheco R."/>
            <person name="Padilla G."/>
            <person name="Ferreira P."/>
            <person name="Barriuso J."/>
            <person name="Kellner H."/>
            <person name="Castanera R."/>
            <person name="Alfaro M."/>
            <person name="Ramirez L."/>
            <person name="Pisabarro A.G."/>
            <person name="Kuo A."/>
            <person name="Tritt A."/>
            <person name="Lipzen A."/>
            <person name="He G."/>
            <person name="Yan M."/>
            <person name="Ng V."/>
            <person name="Cullen D."/>
            <person name="Martin F."/>
            <person name="Rosso M.-N."/>
            <person name="Henrissat B."/>
            <person name="Hibbett D."/>
            <person name="Martinez A.T."/>
            <person name="Grigoriev I.V."/>
        </authorList>
    </citation>
    <scope>NUCLEOTIDE SEQUENCE</scope>
    <source>
        <strain evidence="1">CBS 247.69</strain>
    </source>
</reference>
<dbReference type="PANTHER" id="PTHR38926">
    <property type="entry name" value="F-BOX DOMAIN CONTAINING PROTEIN, EXPRESSED"/>
    <property type="match status" value="1"/>
</dbReference>
<dbReference type="Gene3D" id="3.80.10.10">
    <property type="entry name" value="Ribonuclease Inhibitor"/>
    <property type="match status" value="1"/>
</dbReference>
<dbReference type="InterPro" id="IPR032675">
    <property type="entry name" value="LRR_dom_sf"/>
</dbReference>
<organism evidence="1 2">
    <name type="scientific">Collybia nuda</name>
    <dbReference type="NCBI Taxonomy" id="64659"/>
    <lineage>
        <taxon>Eukaryota</taxon>
        <taxon>Fungi</taxon>
        <taxon>Dikarya</taxon>
        <taxon>Basidiomycota</taxon>
        <taxon>Agaricomycotina</taxon>
        <taxon>Agaricomycetes</taxon>
        <taxon>Agaricomycetidae</taxon>
        <taxon>Agaricales</taxon>
        <taxon>Tricholomatineae</taxon>
        <taxon>Clitocybaceae</taxon>
        <taxon>Collybia</taxon>
    </lineage>
</organism>
<evidence type="ECO:0000313" key="1">
    <source>
        <dbReference type="EMBL" id="KAF9458851.1"/>
    </source>
</evidence>
<protein>
    <recommendedName>
        <fullName evidence="3">F-box domain-containing protein</fullName>
    </recommendedName>
</protein>
<accession>A0A9P5Y041</accession>
<comment type="caution">
    <text evidence="1">The sequence shown here is derived from an EMBL/GenBank/DDBJ whole genome shotgun (WGS) entry which is preliminary data.</text>
</comment>
<name>A0A9P5Y041_9AGAR</name>
<dbReference type="Gene3D" id="1.20.1280.50">
    <property type="match status" value="1"/>
</dbReference>
<sequence length="471" mass="52973">MATRVLSADSQFRSVLFNDNILQLKEGHNDSKGQQAPSFTHTDIDILQPRAAFHQKVPPEILAKVFTYCVNNDIIQLRSRSRDPQPWILGHICSRWRQIALAEPLLWRRIDARGYSPLLSSTVSFMHEILDNRGGSAAVELQIAPGCRSDWAILLNLCSEYPSRLRNLHLTIDAWYSPPCLRRPIRTFDDLESLVLVFCRPSYGGSDIEGATAITAFSTAHHLRKVEIHREGSHNPNLIDATSFPWAQLTSLTISCISTIALSQILCECVELTDLVVGLQVNGSGSHYALPTTIHLAHLHSITIQFGVGSDGILDLLTTPALKTLIFGQWALASQKCILDLVDRSDCDLEILHYPADETPDIVPLLKFMPYLRELIIPTTDPIPQSSLDAIRIMNLSPRLRAFTFPVDSILPAIHFLQSRWTKSLSGSYEGIREAKIRIRHEEFALEEVWYEKVALEFTNDGRMVDIVLIQ</sequence>
<evidence type="ECO:0008006" key="3">
    <source>
        <dbReference type="Google" id="ProtNLM"/>
    </source>
</evidence>
<gene>
    <name evidence="1" type="ORF">BDZ94DRAFT_1300950</name>
</gene>
<dbReference type="PANTHER" id="PTHR38926:SF5">
    <property type="entry name" value="F-BOX AND LEUCINE-RICH REPEAT PROTEIN 6"/>
    <property type="match status" value="1"/>
</dbReference>
<keyword evidence="2" id="KW-1185">Reference proteome</keyword>
<evidence type="ECO:0000313" key="2">
    <source>
        <dbReference type="Proteomes" id="UP000807353"/>
    </source>
</evidence>
<proteinExistence type="predicted"/>
<dbReference type="EMBL" id="MU150329">
    <property type="protein sequence ID" value="KAF9458851.1"/>
    <property type="molecule type" value="Genomic_DNA"/>
</dbReference>
<dbReference type="OrthoDB" id="3365698at2759"/>
<dbReference type="Proteomes" id="UP000807353">
    <property type="component" value="Unassembled WGS sequence"/>
</dbReference>